<dbReference type="EMBL" id="UINC01223296">
    <property type="protein sequence ID" value="SVE52433.1"/>
    <property type="molecule type" value="Genomic_DNA"/>
</dbReference>
<feature type="non-terminal residue" evidence="1">
    <location>
        <position position="44"/>
    </location>
</feature>
<reference evidence="1" key="1">
    <citation type="submission" date="2018-05" db="EMBL/GenBank/DDBJ databases">
        <authorList>
            <person name="Lanie J.A."/>
            <person name="Ng W.-L."/>
            <person name="Kazmierczak K.M."/>
            <person name="Andrzejewski T.M."/>
            <person name="Davidsen T.M."/>
            <person name="Wayne K.J."/>
            <person name="Tettelin H."/>
            <person name="Glass J.I."/>
            <person name="Rusch D."/>
            <person name="Podicherti R."/>
            <person name="Tsui H.-C.T."/>
            <person name="Winkler M.E."/>
        </authorList>
    </citation>
    <scope>NUCLEOTIDE SEQUENCE</scope>
</reference>
<accession>A0A383E7P6</accession>
<sequence length="44" mass="4954">MLNGISNGERSDDWLLLVRVEAVIEVRLFGQARRVELPQGVGFL</sequence>
<dbReference type="AlphaFoldDB" id="A0A383E7P6"/>
<name>A0A383E7P6_9ZZZZ</name>
<organism evidence="1">
    <name type="scientific">marine metagenome</name>
    <dbReference type="NCBI Taxonomy" id="408172"/>
    <lineage>
        <taxon>unclassified sequences</taxon>
        <taxon>metagenomes</taxon>
        <taxon>ecological metagenomes</taxon>
    </lineage>
</organism>
<evidence type="ECO:0000313" key="1">
    <source>
        <dbReference type="EMBL" id="SVE52433.1"/>
    </source>
</evidence>
<gene>
    <name evidence="1" type="ORF">METZ01_LOCUS505287</name>
</gene>
<proteinExistence type="predicted"/>
<protein>
    <submittedName>
        <fullName evidence="1">Uncharacterized protein</fullName>
    </submittedName>
</protein>